<name>R7RWE9_STEHR</name>
<evidence type="ECO:0000313" key="2">
    <source>
        <dbReference type="Proteomes" id="UP000053927"/>
    </source>
</evidence>
<keyword evidence="2" id="KW-1185">Reference proteome</keyword>
<proteinExistence type="predicted"/>
<gene>
    <name evidence="1" type="ORF">STEHIDRAFT_164038</name>
</gene>
<accession>R7RWE9</accession>
<reference evidence="2" key="1">
    <citation type="journal article" date="2012" name="Science">
        <title>The Paleozoic origin of enzymatic lignin decomposition reconstructed from 31 fungal genomes.</title>
        <authorList>
            <person name="Floudas D."/>
            <person name="Binder M."/>
            <person name="Riley R."/>
            <person name="Barry K."/>
            <person name="Blanchette R.A."/>
            <person name="Henrissat B."/>
            <person name="Martinez A.T."/>
            <person name="Otillar R."/>
            <person name="Spatafora J.W."/>
            <person name="Yadav J.S."/>
            <person name="Aerts A."/>
            <person name="Benoit I."/>
            <person name="Boyd A."/>
            <person name="Carlson A."/>
            <person name="Copeland A."/>
            <person name="Coutinho P.M."/>
            <person name="de Vries R.P."/>
            <person name="Ferreira P."/>
            <person name="Findley K."/>
            <person name="Foster B."/>
            <person name="Gaskell J."/>
            <person name="Glotzer D."/>
            <person name="Gorecki P."/>
            <person name="Heitman J."/>
            <person name="Hesse C."/>
            <person name="Hori C."/>
            <person name="Igarashi K."/>
            <person name="Jurgens J.A."/>
            <person name="Kallen N."/>
            <person name="Kersten P."/>
            <person name="Kohler A."/>
            <person name="Kuees U."/>
            <person name="Kumar T.K.A."/>
            <person name="Kuo A."/>
            <person name="LaButti K."/>
            <person name="Larrondo L.F."/>
            <person name="Lindquist E."/>
            <person name="Ling A."/>
            <person name="Lombard V."/>
            <person name="Lucas S."/>
            <person name="Lundell T."/>
            <person name="Martin R."/>
            <person name="McLaughlin D.J."/>
            <person name="Morgenstern I."/>
            <person name="Morin E."/>
            <person name="Murat C."/>
            <person name="Nagy L.G."/>
            <person name="Nolan M."/>
            <person name="Ohm R.A."/>
            <person name="Patyshakuliyeva A."/>
            <person name="Rokas A."/>
            <person name="Ruiz-Duenas F.J."/>
            <person name="Sabat G."/>
            <person name="Salamov A."/>
            <person name="Samejima M."/>
            <person name="Schmutz J."/>
            <person name="Slot J.C."/>
            <person name="St John F."/>
            <person name="Stenlid J."/>
            <person name="Sun H."/>
            <person name="Sun S."/>
            <person name="Syed K."/>
            <person name="Tsang A."/>
            <person name="Wiebenga A."/>
            <person name="Young D."/>
            <person name="Pisabarro A."/>
            <person name="Eastwood D.C."/>
            <person name="Martin F."/>
            <person name="Cullen D."/>
            <person name="Grigoriev I.V."/>
            <person name="Hibbett D.S."/>
        </authorList>
    </citation>
    <scope>NUCLEOTIDE SEQUENCE [LARGE SCALE GENOMIC DNA]</scope>
    <source>
        <strain evidence="2">FP-91666</strain>
    </source>
</reference>
<dbReference type="KEGG" id="shs:STEHIDRAFT_164038"/>
<dbReference type="Proteomes" id="UP000053927">
    <property type="component" value="Unassembled WGS sequence"/>
</dbReference>
<dbReference type="RefSeq" id="XP_007311834.1">
    <property type="nucleotide sequence ID" value="XM_007311772.1"/>
</dbReference>
<dbReference type="AlphaFoldDB" id="R7RWE9"/>
<protein>
    <submittedName>
        <fullName evidence="1">Uncharacterized protein</fullName>
    </submittedName>
</protein>
<dbReference type="EMBL" id="JH687415">
    <property type="protein sequence ID" value="EIM79068.1"/>
    <property type="molecule type" value="Genomic_DNA"/>
</dbReference>
<sequence>MAPMFHAIFTNTTKVNKLSIPLLLCVAFRIIVASNLPDEVLVSVWATVSQHINPMGLRALLSFVPLWFLVVWLPFVDETSIQSEPITGSTNCIQAEQSASEPDFSDSLKTSESEHGITIEVEQVSMDGVVDGVVTQE</sequence>
<organism evidence="1 2">
    <name type="scientific">Stereum hirsutum (strain FP-91666)</name>
    <name type="common">White-rot fungus</name>
    <dbReference type="NCBI Taxonomy" id="721885"/>
    <lineage>
        <taxon>Eukaryota</taxon>
        <taxon>Fungi</taxon>
        <taxon>Dikarya</taxon>
        <taxon>Basidiomycota</taxon>
        <taxon>Agaricomycotina</taxon>
        <taxon>Agaricomycetes</taxon>
        <taxon>Russulales</taxon>
        <taxon>Stereaceae</taxon>
        <taxon>Stereum</taxon>
    </lineage>
</organism>
<evidence type="ECO:0000313" key="1">
    <source>
        <dbReference type="EMBL" id="EIM79068.1"/>
    </source>
</evidence>
<dbReference type="GeneID" id="18802511"/>